<keyword evidence="4 6" id="KW-0472">Membrane</keyword>
<dbReference type="RefSeq" id="XP_023626379.1">
    <property type="nucleotide sequence ID" value="XM_023770611.1"/>
</dbReference>
<keyword evidence="9" id="KW-1185">Reference proteome</keyword>
<name>A0A2D3VCW5_9PEZI</name>
<keyword evidence="2 6" id="KW-0812">Transmembrane</keyword>
<proteinExistence type="predicted"/>
<sequence>MQRRRPSQPSGDSTAIPEPEPAHLANGHGSDDDHEVTEMRDNALPSTRSSRSDNKTRSPLRKWWRENVRLSVPSVDCRDHYANERTFLGYLRTSVALSMLGVLVAQLYRLQHSATPDPTFGYFALGKPLSAILQCAALGTVLLGGIRFWRQQSAMARGKVYACGFEMLIIMGFVGLLLLTLFVLHIALDISK</sequence>
<dbReference type="PANTHER" id="PTHR34187">
    <property type="entry name" value="FGR18P"/>
    <property type="match status" value="1"/>
</dbReference>
<feature type="region of interest" description="Disordered" evidence="5">
    <location>
        <begin position="1"/>
        <end position="58"/>
    </location>
</feature>
<evidence type="ECO:0000256" key="5">
    <source>
        <dbReference type="SAM" id="MobiDB-lite"/>
    </source>
</evidence>
<evidence type="ECO:0000313" key="9">
    <source>
        <dbReference type="Proteomes" id="UP000225277"/>
    </source>
</evidence>
<organism evidence="8 9">
    <name type="scientific">Ramularia collo-cygni</name>
    <dbReference type="NCBI Taxonomy" id="112498"/>
    <lineage>
        <taxon>Eukaryota</taxon>
        <taxon>Fungi</taxon>
        <taxon>Dikarya</taxon>
        <taxon>Ascomycota</taxon>
        <taxon>Pezizomycotina</taxon>
        <taxon>Dothideomycetes</taxon>
        <taxon>Dothideomycetidae</taxon>
        <taxon>Mycosphaerellales</taxon>
        <taxon>Mycosphaerellaceae</taxon>
        <taxon>Ramularia</taxon>
    </lineage>
</organism>
<dbReference type="GO" id="GO:0012505">
    <property type="term" value="C:endomembrane system"/>
    <property type="evidence" value="ECO:0007669"/>
    <property type="project" value="UniProtKB-SubCell"/>
</dbReference>
<evidence type="ECO:0000256" key="4">
    <source>
        <dbReference type="ARBA" id="ARBA00023136"/>
    </source>
</evidence>
<comment type="subcellular location">
    <subcellularLocation>
        <location evidence="1">Endomembrane system</location>
        <topology evidence="1">Multi-pass membrane protein</topology>
    </subcellularLocation>
</comment>
<dbReference type="STRING" id="112498.A0A2D3VCW5"/>
<dbReference type="EMBL" id="FJUY01000007">
    <property type="protein sequence ID" value="CZT19489.1"/>
    <property type="molecule type" value="Genomic_DNA"/>
</dbReference>
<dbReference type="PANTHER" id="PTHR34187:SF1">
    <property type="entry name" value="DUF202 DOMAIN-CONTAINING PROTEIN"/>
    <property type="match status" value="1"/>
</dbReference>
<dbReference type="InterPro" id="IPR003807">
    <property type="entry name" value="DUF202"/>
</dbReference>
<gene>
    <name evidence="8" type="ORF">RCC_05340</name>
</gene>
<evidence type="ECO:0000256" key="1">
    <source>
        <dbReference type="ARBA" id="ARBA00004127"/>
    </source>
</evidence>
<feature type="transmembrane region" description="Helical" evidence="6">
    <location>
        <begin position="128"/>
        <end position="149"/>
    </location>
</feature>
<protein>
    <recommendedName>
        <fullName evidence="7">DUF202 domain-containing protein</fullName>
    </recommendedName>
</protein>
<keyword evidence="3 6" id="KW-1133">Transmembrane helix</keyword>
<evidence type="ECO:0000259" key="7">
    <source>
        <dbReference type="Pfam" id="PF02656"/>
    </source>
</evidence>
<evidence type="ECO:0000256" key="2">
    <source>
        <dbReference type="ARBA" id="ARBA00022692"/>
    </source>
</evidence>
<dbReference type="Pfam" id="PF02656">
    <property type="entry name" value="DUF202"/>
    <property type="match status" value="1"/>
</dbReference>
<feature type="domain" description="DUF202" evidence="7">
    <location>
        <begin position="78"/>
        <end position="153"/>
    </location>
</feature>
<evidence type="ECO:0000313" key="8">
    <source>
        <dbReference type="EMBL" id="CZT19489.1"/>
    </source>
</evidence>
<dbReference type="InterPro" id="IPR052053">
    <property type="entry name" value="IM_YidH-like"/>
</dbReference>
<evidence type="ECO:0000256" key="3">
    <source>
        <dbReference type="ARBA" id="ARBA00022989"/>
    </source>
</evidence>
<evidence type="ECO:0000256" key="6">
    <source>
        <dbReference type="SAM" id="Phobius"/>
    </source>
</evidence>
<accession>A0A2D3VCW5</accession>
<feature type="transmembrane region" description="Helical" evidence="6">
    <location>
        <begin position="161"/>
        <end position="188"/>
    </location>
</feature>
<dbReference type="Proteomes" id="UP000225277">
    <property type="component" value="Unassembled WGS sequence"/>
</dbReference>
<feature type="transmembrane region" description="Helical" evidence="6">
    <location>
        <begin position="87"/>
        <end position="108"/>
    </location>
</feature>
<dbReference type="GeneID" id="35600503"/>
<dbReference type="OrthoDB" id="199599at2759"/>
<dbReference type="AlphaFoldDB" id="A0A2D3VCW5"/>
<reference evidence="8 9" key="1">
    <citation type="submission" date="2016-03" db="EMBL/GenBank/DDBJ databases">
        <authorList>
            <person name="Ploux O."/>
        </authorList>
    </citation>
    <scope>NUCLEOTIDE SEQUENCE [LARGE SCALE GENOMIC DNA]</scope>
    <source>
        <strain evidence="8 9">URUG2</strain>
    </source>
</reference>